<dbReference type="SUPFAM" id="SSF144059">
    <property type="entry name" value="ImpE-like"/>
    <property type="match status" value="1"/>
</dbReference>
<proteinExistence type="predicted"/>
<dbReference type="RefSeq" id="WP_211874234.1">
    <property type="nucleotide sequence ID" value="NZ_JAAEDH010000009.1"/>
</dbReference>
<dbReference type="InterPro" id="IPR009211">
    <property type="entry name" value="TagJ"/>
</dbReference>
<organism evidence="1 2">
    <name type="scientific">Plastoroseomonas arctica</name>
    <dbReference type="NCBI Taxonomy" id="1509237"/>
    <lineage>
        <taxon>Bacteria</taxon>
        <taxon>Pseudomonadati</taxon>
        <taxon>Pseudomonadota</taxon>
        <taxon>Alphaproteobacteria</taxon>
        <taxon>Acetobacterales</taxon>
        <taxon>Acetobacteraceae</taxon>
        <taxon>Plastoroseomonas</taxon>
    </lineage>
</organism>
<dbReference type="InterPro" id="IPR011990">
    <property type="entry name" value="TPR-like_helical_dom_sf"/>
</dbReference>
<protein>
    <submittedName>
        <fullName evidence="1">Tetratricopeptide repeat protein</fullName>
    </submittedName>
</protein>
<evidence type="ECO:0000313" key="1">
    <source>
        <dbReference type="EMBL" id="MBR0655407.1"/>
    </source>
</evidence>
<keyword evidence="2" id="KW-1185">Reference proteome</keyword>
<dbReference type="Proteomes" id="UP001196068">
    <property type="component" value="Unassembled WGS sequence"/>
</dbReference>
<dbReference type="PIRSF" id="PIRSF029288">
    <property type="entry name" value="SciE_ImpE"/>
    <property type="match status" value="1"/>
</dbReference>
<name>A0AAF1KU35_9PROT</name>
<dbReference type="Pfam" id="PF14559">
    <property type="entry name" value="TPR_19"/>
    <property type="match status" value="1"/>
</dbReference>
<accession>A0AAF1KU35</accession>
<dbReference type="AlphaFoldDB" id="A0AAF1KU35"/>
<sequence>MTTTGEAFTSGDIDGAVAAAIAAVKASPRESGLRWMLAEMQIFAGEIEKADRALDAVILDEPSPAVLEFRCLLRAEEWRRQTFAEGRLPKFQGDDPTEAQKAAMQALVQLRAGDVAGANASAAEAESLRARVSGKHGDVAFDDLRDADDLFAPIFEVITTGGDYMWVPVERLRALSFDAPRRPRDLYWRRAAIETKDGTEGVVYLPNIYPWTAKDMPSPLRLGRNTDWTEAEKGPVRGLGQRLLLIGEDAVPMAEVTELTFED</sequence>
<dbReference type="Pfam" id="PF07024">
    <property type="entry name" value="ImpE"/>
    <property type="match status" value="1"/>
</dbReference>
<dbReference type="Gene3D" id="1.25.40.10">
    <property type="entry name" value="Tetratricopeptide repeat domain"/>
    <property type="match status" value="1"/>
</dbReference>
<reference evidence="1" key="1">
    <citation type="submission" date="2020-01" db="EMBL/GenBank/DDBJ databases">
        <authorList>
            <person name="Rat A."/>
        </authorList>
    </citation>
    <scope>NUCLEOTIDE SEQUENCE</scope>
    <source>
        <strain evidence="1">LMG 28251</strain>
    </source>
</reference>
<gene>
    <name evidence="1" type="ORF">GXW79_09955</name>
</gene>
<dbReference type="EMBL" id="JAAEDH010000009">
    <property type="protein sequence ID" value="MBR0655407.1"/>
    <property type="molecule type" value="Genomic_DNA"/>
</dbReference>
<comment type="caution">
    <text evidence="1">The sequence shown here is derived from an EMBL/GenBank/DDBJ whole genome shotgun (WGS) entry which is preliminary data.</text>
</comment>
<reference evidence="1" key="2">
    <citation type="journal article" date="2021" name="Syst. Appl. Microbiol.">
        <title>Roseomonas hellenica sp. nov., isolated from roots of wild-growing Alkanna tinctoria.</title>
        <authorList>
            <person name="Rat A."/>
            <person name="Naranjo H.D."/>
            <person name="Lebbe L."/>
            <person name="Cnockaert M."/>
            <person name="Krigas N."/>
            <person name="Grigoriadou K."/>
            <person name="Maloupa E."/>
            <person name="Willems A."/>
        </authorList>
    </citation>
    <scope>NUCLEOTIDE SEQUENCE</scope>
    <source>
        <strain evidence="1">LMG 28251</strain>
    </source>
</reference>
<evidence type="ECO:0000313" key="2">
    <source>
        <dbReference type="Proteomes" id="UP001196068"/>
    </source>
</evidence>